<evidence type="ECO:0000256" key="2">
    <source>
        <dbReference type="ARBA" id="ARBA00008072"/>
    </source>
</evidence>
<dbReference type="Gene3D" id="3.40.50.720">
    <property type="entry name" value="NAD(P)-binding Rossmann-like Domain"/>
    <property type="match status" value="1"/>
</dbReference>
<dbReference type="InterPro" id="IPR036291">
    <property type="entry name" value="NAD(P)-bd_dom_sf"/>
</dbReference>
<accession>A0ABZ2KFN9</accession>
<dbReference type="InterPro" id="IPR011032">
    <property type="entry name" value="GroES-like_sf"/>
</dbReference>
<keyword evidence="5 7" id="KW-0862">Zinc</keyword>
<dbReference type="Pfam" id="PF08240">
    <property type="entry name" value="ADH_N"/>
    <property type="match status" value="1"/>
</dbReference>
<dbReference type="Gene3D" id="3.90.180.10">
    <property type="entry name" value="Medium-chain alcohol dehydrogenases, catalytic domain"/>
    <property type="match status" value="1"/>
</dbReference>
<reference evidence="9 10" key="1">
    <citation type="submission" date="2021-12" db="EMBL/GenBank/DDBJ databases">
        <title>Discovery of the Pendulisporaceae a myxobacterial family with distinct sporulation behavior and unique specialized metabolism.</title>
        <authorList>
            <person name="Garcia R."/>
            <person name="Popoff A."/>
            <person name="Bader C.D."/>
            <person name="Loehr J."/>
            <person name="Walesch S."/>
            <person name="Walt C."/>
            <person name="Boldt J."/>
            <person name="Bunk B."/>
            <person name="Haeckl F.J.F.P.J."/>
            <person name="Gunesch A.P."/>
            <person name="Birkelbach J."/>
            <person name="Nuebel U."/>
            <person name="Pietschmann T."/>
            <person name="Bach T."/>
            <person name="Mueller R."/>
        </authorList>
    </citation>
    <scope>NUCLEOTIDE SEQUENCE [LARGE SCALE GENOMIC DNA]</scope>
    <source>
        <strain evidence="9 10">MSr12523</strain>
    </source>
</reference>
<evidence type="ECO:0000259" key="8">
    <source>
        <dbReference type="SMART" id="SM00829"/>
    </source>
</evidence>
<protein>
    <recommendedName>
        <fullName evidence="3">alcohol dehydrogenase</fullName>
        <ecNumber evidence="3">1.1.1.1</ecNumber>
    </recommendedName>
</protein>
<evidence type="ECO:0000256" key="4">
    <source>
        <dbReference type="ARBA" id="ARBA00022723"/>
    </source>
</evidence>
<dbReference type="EMBL" id="CP089982">
    <property type="protein sequence ID" value="WXA95900.1"/>
    <property type="molecule type" value="Genomic_DNA"/>
</dbReference>
<dbReference type="PANTHER" id="PTHR42940:SF8">
    <property type="entry name" value="VACUOLAR PROTEIN SORTING-ASSOCIATED PROTEIN 11"/>
    <property type="match status" value="1"/>
</dbReference>
<dbReference type="PANTHER" id="PTHR42940">
    <property type="entry name" value="ALCOHOL DEHYDROGENASE 1-RELATED"/>
    <property type="match status" value="1"/>
</dbReference>
<evidence type="ECO:0000256" key="7">
    <source>
        <dbReference type="RuleBase" id="RU361277"/>
    </source>
</evidence>
<evidence type="ECO:0000256" key="3">
    <source>
        <dbReference type="ARBA" id="ARBA00013190"/>
    </source>
</evidence>
<evidence type="ECO:0000313" key="9">
    <source>
        <dbReference type="EMBL" id="WXA95900.1"/>
    </source>
</evidence>
<dbReference type="Pfam" id="PF00107">
    <property type="entry name" value="ADH_zinc_N"/>
    <property type="match status" value="1"/>
</dbReference>
<organism evidence="9 10">
    <name type="scientific">Pendulispora brunnea</name>
    <dbReference type="NCBI Taxonomy" id="2905690"/>
    <lineage>
        <taxon>Bacteria</taxon>
        <taxon>Pseudomonadati</taxon>
        <taxon>Myxococcota</taxon>
        <taxon>Myxococcia</taxon>
        <taxon>Myxococcales</taxon>
        <taxon>Sorangiineae</taxon>
        <taxon>Pendulisporaceae</taxon>
        <taxon>Pendulispora</taxon>
    </lineage>
</organism>
<evidence type="ECO:0000256" key="1">
    <source>
        <dbReference type="ARBA" id="ARBA00001947"/>
    </source>
</evidence>
<gene>
    <name evidence="9" type="ORF">LZC95_03485</name>
</gene>
<dbReference type="RefSeq" id="WP_394846511.1">
    <property type="nucleotide sequence ID" value="NZ_CP089982.1"/>
</dbReference>
<feature type="domain" description="Enoyl reductase (ER)" evidence="8">
    <location>
        <begin position="10"/>
        <end position="339"/>
    </location>
</feature>
<keyword evidence="6" id="KW-0560">Oxidoreductase</keyword>
<evidence type="ECO:0000256" key="6">
    <source>
        <dbReference type="ARBA" id="ARBA00023002"/>
    </source>
</evidence>
<evidence type="ECO:0000256" key="5">
    <source>
        <dbReference type="ARBA" id="ARBA00022833"/>
    </source>
</evidence>
<sequence>MTIHETMKAAVVTAIKAPWEVKAVPTPRPSPTQVLIRIRASGLCYTDVHLTQGGLFDLQTPSVLGHEPVGEIVEVGSSVRTRNVGDRVGTNSLQTGCGRCEWCSRGKMIYCADQKLLMIHQFGGHAEYLVAEEAATILLPDALSFENAAPILCAGNTVWSGLRAAEPLPHSTVAVVGIGGLGHLALQYAKAAGFRVVAVTRSKDKVALSRELGADEVVGSGEELARVGGADVILSTGNGYRPASDALLGLRPEGSLVVMGAAGPEEDLVIPNRTVFPQMMVNRQKIIFSQQNGREYLHEAVAIAASGKIRVLTETFTLDDVRTAYDRVAAGTVRFRAVLVP</sequence>
<proteinExistence type="inferred from homology"/>
<dbReference type="SUPFAM" id="SSF51735">
    <property type="entry name" value="NAD(P)-binding Rossmann-fold domains"/>
    <property type="match status" value="1"/>
</dbReference>
<dbReference type="PROSITE" id="PS00059">
    <property type="entry name" value="ADH_ZINC"/>
    <property type="match status" value="1"/>
</dbReference>
<comment type="similarity">
    <text evidence="2 7">Belongs to the zinc-containing alcohol dehydrogenase family.</text>
</comment>
<dbReference type="EC" id="1.1.1.1" evidence="3"/>
<dbReference type="InterPro" id="IPR013149">
    <property type="entry name" value="ADH-like_C"/>
</dbReference>
<dbReference type="SMART" id="SM00829">
    <property type="entry name" value="PKS_ER"/>
    <property type="match status" value="1"/>
</dbReference>
<comment type="cofactor">
    <cofactor evidence="1 7">
        <name>Zn(2+)</name>
        <dbReference type="ChEBI" id="CHEBI:29105"/>
    </cofactor>
</comment>
<name>A0ABZ2KFN9_9BACT</name>
<dbReference type="SUPFAM" id="SSF50129">
    <property type="entry name" value="GroES-like"/>
    <property type="match status" value="1"/>
</dbReference>
<evidence type="ECO:0000313" key="10">
    <source>
        <dbReference type="Proteomes" id="UP001379533"/>
    </source>
</evidence>
<dbReference type="InterPro" id="IPR002328">
    <property type="entry name" value="ADH_Zn_CS"/>
</dbReference>
<keyword evidence="4 7" id="KW-0479">Metal-binding</keyword>
<dbReference type="Proteomes" id="UP001379533">
    <property type="component" value="Chromosome"/>
</dbReference>
<dbReference type="InterPro" id="IPR020843">
    <property type="entry name" value="ER"/>
</dbReference>
<dbReference type="InterPro" id="IPR013154">
    <property type="entry name" value="ADH-like_N"/>
</dbReference>
<keyword evidence="10" id="KW-1185">Reference proteome</keyword>